<dbReference type="PRINTS" id="PR00313">
    <property type="entry name" value="CABNDNGRPT"/>
</dbReference>
<dbReference type="EMBL" id="OBQD01000006">
    <property type="protein sequence ID" value="SOC39953.1"/>
    <property type="molecule type" value="Genomic_DNA"/>
</dbReference>
<dbReference type="AlphaFoldDB" id="A0A285UDW8"/>
<protein>
    <submittedName>
        <fullName evidence="3">Hemolysin type calcium-binding protein</fullName>
    </submittedName>
</protein>
<dbReference type="InterPro" id="IPR050557">
    <property type="entry name" value="RTX_toxin/Mannuronan_C5-epim"/>
</dbReference>
<evidence type="ECO:0000313" key="4">
    <source>
        <dbReference type="Proteomes" id="UP000219167"/>
    </source>
</evidence>
<dbReference type="InterPro" id="IPR018511">
    <property type="entry name" value="Hemolysin-typ_Ca-bd_CS"/>
</dbReference>
<dbReference type="Pfam" id="PF00353">
    <property type="entry name" value="HemolysinCabind"/>
    <property type="match status" value="4"/>
</dbReference>
<dbReference type="SUPFAM" id="SSF51120">
    <property type="entry name" value="beta-Roll"/>
    <property type="match status" value="2"/>
</dbReference>
<reference evidence="3 4" key="1">
    <citation type="submission" date="2017-08" db="EMBL/GenBank/DDBJ databases">
        <authorList>
            <person name="de Groot N.N."/>
        </authorList>
    </citation>
    <scope>NUCLEOTIDE SEQUENCE [LARGE SCALE GENOMIC DNA]</scope>
    <source>
        <strain evidence="3 4">JC85</strain>
    </source>
</reference>
<dbReference type="PANTHER" id="PTHR38340:SF1">
    <property type="entry name" value="S-LAYER PROTEIN"/>
    <property type="match status" value="1"/>
</dbReference>
<sequence length="345" mass="37418">MGWINSYTFEGTNGRDTATQNGRIEVDIYTYGGNDTIYLNLTSPDGGFNYVKAGSGNDYVKNWFEGGNKIDLGSGNDTYIHNGYAIDDDYYDVVYGGSGNDWFEVETLQSDYYGENDNDTFLSVGYDNYFNGGSGNDTLSYALQDDSDLRGRGVYVDLDKKFAKVGSNKETFTSIENATGTGFNDTLRGNSGANDLKGGSGNDILSGRSGNDYLVGGSGSDELLGGNGNDDLVGGRGHDILNGGSRSDYFIFDSIKDSVVGSKRDVIEDFHRSENDRIDLSNIDANVNRSGNQAFKFIGTDSFDDRAGELRYSGHIISGDVDGDGSADFQIYANLTKYYASDFVL</sequence>
<dbReference type="PROSITE" id="PS00330">
    <property type="entry name" value="HEMOLYSIN_CALCIUM"/>
    <property type="match status" value="3"/>
</dbReference>
<dbReference type="OrthoDB" id="8338689at2"/>
<dbReference type="Proteomes" id="UP000219167">
    <property type="component" value="Unassembled WGS sequence"/>
</dbReference>
<evidence type="ECO:0000313" key="3">
    <source>
        <dbReference type="EMBL" id="SOC39953.1"/>
    </source>
</evidence>
<dbReference type="InterPro" id="IPR011049">
    <property type="entry name" value="Serralysin-like_metalloprot_C"/>
</dbReference>
<keyword evidence="2" id="KW-0964">Secreted</keyword>
<evidence type="ECO:0000256" key="2">
    <source>
        <dbReference type="ARBA" id="ARBA00022525"/>
    </source>
</evidence>
<comment type="subcellular location">
    <subcellularLocation>
        <location evidence="1">Secreted</location>
    </subcellularLocation>
</comment>
<dbReference type="GO" id="GO:0005509">
    <property type="term" value="F:calcium ion binding"/>
    <property type="evidence" value="ECO:0007669"/>
    <property type="project" value="InterPro"/>
</dbReference>
<evidence type="ECO:0000256" key="1">
    <source>
        <dbReference type="ARBA" id="ARBA00004613"/>
    </source>
</evidence>
<organism evidence="3 4">
    <name type="scientific">Rhizobium subbaraonis</name>
    <dbReference type="NCBI Taxonomy" id="908946"/>
    <lineage>
        <taxon>Bacteria</taxon>
        <taxon>Pseudomonadati</taxon>
        <taxon>Pseudomonadota</taxon>
        <taxon>Alphaproteobacteria</taxon>
        <taxon>Hyphomicrobiales</taxon>
        <taxon>Rhizobiaceae</taxon>
        <taxon>Rhizobium/Agrobacterium group</taxon>
        <taxon>Rhizobium</taxon>
    </lineage>
</organism>
<keyword evidence="4" id="KW-1185">Reference proteome</keyword>
<dbReference type="RefSeq" id="WP_097139272.1">
    <property type="nucleotide sequence ID" value="NZ_OBQD01000006.1"/>
</dbReference>
<proteinExistence type="predicted"/>
<dbReference type="PANTHER" id="PTHR38340">
    <property type="entry name" value="S-LAYER PROTEIN"/>
    <property type="match status" value="1"/>
</dbReference>
<dbReference type="Gene3D" id="2.150.10.10">
    <property type="entry name" value="Serralysin-like metalloprotease, C-terminal"/>
    <property type="match status" value="2"/>
</dbReference>
<dbReference type="InterPro" id="IPR001343">
    <property type="entry name" value="Hemolysn_Ca-bd"/>
</dbReference>
<accession>A0A285UDW8</accession>
<gene>
    <name evidence="3" type="ORF">SAMN05892877_106277</name>
</gene>
<dbReference type="GO" id="GO:0005576">
    <property type="term" value="C:extracellular region"/>
    <property type="evidence" value="ECO:0007669"/>
    <property type="project" value="UniProtKB-SubCell"/>
</dbReference>
<name>A0A285UDW8_9HYPH</name>
<dbReference type="Gene3D" id="2.160.20.160">
    <property type="match status" value="1"/>
</dbReference>